<evidence type="ECO:0000313" key="8">
    <source>
        <dbReference type="Proteomes" id="UP000095287"/>
    </source>
</evidence>
<evidence type="ECO:0000256" key="2">
    <source>
        <dbReference type="ARBA" id="ARBA00022741"/>
    </source>
</evidence>
<dbReference type="PIRSF" id="PIRSF037369">
    <property type="entry name" value="Ser/Thr_PK_unc51"/>
    <property type="match status" value="1"/>
</dbReference>
<feature type="compositionally biased region" description="Polar residues" evidence="6">
    <location>
        <begin position="432"/>
        <end position="442"/>
    </location>
</feature>
<evidence type="ECO:0000256" key="1">
    <source>
        <dbReference type="ARBA" id="ARBA00022679"/>
    </source>
</evidence>
<organism evidence="8 9">
    <name type="scientific">Steinernema glaseri</name>
    <dbReference type="NCBI Taxonomy" id="37863"/>
    <lineage>
        <taxon>Eukaryota</taxon>
        <taxon>Metazoa</taxon>
        <taxon>Ecdysozoa</taxon>
        <taxon>Nematoda</taxon>
        <taxon>Chromadorea</taxon>
        <taxon>Rhabditida</taxon>
        <taxon>Tylenchina</taxon>
        <taxon>Panagrolaimomorpha</taxon>
        <taxon>Strongyloidoidea</taxon>
        <taxon>Steinernematidae</taxon>
        <taxon>Steinernema</taxon>
    </lineage>
</organism>
<dbReference type="AlphaFoldDB" id="A0A1I8ASF0"/>
<dbReference type="PROSITE" id="PS50011">
    <property type="entry name" value="PROTEIN_KINASE_DOM"/>
    <property type="match status" value="1"/>
</dbReference>
<keyword evidence="8" id="KW-1185">Reference proteome</keyword>
<name>A0A1I8ASF0_9BILA</name>
<keyword evidence="2 5" id="KW-0547">Nucleotide-binding</keyword>
<feature type="region of interest" description="Disordered" evidence="6">
    <location>
        <begin position="388"/>
        <end position="442"/>
    </location>
</feature>
<dbReference type="SUPFAM" id="SSF56112">
    <property type="entry name" value="Protein kinase-like (PK-like)"/>
    <property type="match status" value="1"/>
</dbReference>
<reference evidence="9" key="1">
    <citation type="submission" date="2016-11" db="UniProtKB">
        <authorList>
            <consortium name="WormBaseParasite"/>
        </authorList>
    </citation>
    <scope>IDENTIFICATION</scope>
</reference>
<dbReference type="GO" id="GO:0042594">
    <property type="term" value="P:response to starvation"/>
    <property type="evidence" value="ECO:0007669"/>
    <property type="project" value="TreeGrafter"/>
</dbReference>
<evidence type="ECO:0000256" key="4">
    <source>
        <dbReference type="ARBA" id="ARBA00022840"/>
    </source>
</evidence>
<dbReference type="PROSITE" id="PS00108">
    <property type="entry name" value="PROTEIN_KINASE_ST"/>
    <property type="match status" value="1"/>
</dbReference>
<feature type="region of interest" description="Disordered" evidence="6">
    <location>
        <begin position="474"/>
        <end position="629"/>
    </location>
</feature>
<dbReference type="GO" id="GO:0005829">
    <property type="term" value="C:cytosol"/>
    <property type="evidence" value="ECO:0007669"/>
    <property type="project" value="TreeGrafter"/>
</dbReference>
<dbReference type="PANTHER" id="PTHR24348:SF22">
    <property type="entry name" value="NON-SPECIFIC SERINE_THREONINE PROTEIN KINASE"/>
    <property type="match status" value="1"/>
</dbReference>
<dbReference type="FunFam" id="1.10.510.10:FF:000493">
    <property type="entry name" value="serine/threonine-protein kinase unc-51 isoform X2"/>
    <property type="match status" value="1"/>
</dbReference>
<evidence type="ECO:0000259" key="7">
    <source>
        <dbReference type="PROSITE" id="PS50011"/>
    </source>
</evidence>
<dbReference type="Proteomes" id="UP000095287">
    <property type="component" value="Unplaced"/>
</dbReference>
<dbReference type="GO" id="GO:0061709">
    <property type="term" value="P:reticulophagy"/>
    <property type="evidence" value="ECO:0007669"/>
    <property type="project" value="TreeGrafter"/>
</dbReference>
<dbReference type="Gene3D" id="1.10.510.10">
    <property type="entry name" value="Transferase(Phosphotransferase) domain 1"/>
    <property type="match status" value="1"/>
</dbReference>
<dbReference type="WBParaSite" id="L893_g874.t1">
    <property type="protein sequence ID" value="L893_g874.t1"/>
    <property type="gene ID" value="L893_g874"/>
</dbReference>
<keyword evidence="1" id="KW-0808">Transferase</keyword>
<dbReference type="InterPro" id="IPR011009">
    <property type="entry name" value="Kinase-like_dom_sf"/>
</dbReference>
<feature type="compositionally biased region" description="Low complexity" evidence="6">
    <location>
        <begin position="615"/>
        <end position="629"/>
    </location>
</feature>
<feature type="compositionally biased region" description="Polar residues" evidence="6">
    <location>
        <begin position="595"/>
        <end position="607"/>
    </location>
</feature>
<dbReference type="GO" id="GO:0004674">
    <property type="term" value="F:protein serine/threonine kinase activity"/>
    <property type="evidence" value="ECO:0007669"/>
    <property type="project" value="InterPro"/>
</dbReference>
<dbReference type="Pfam" id="PF21127">
    <property type="entry name" value="ATG1-like_MIT2"/>
    <property type="match status" value="1"/>
</dbReference>
<dbReference type="GO" id="GO:0005524">
    <property type="term" value="F:ATP binding"/>
    <property type="evidence" value="ECO:0007669"/>
    <property type="project" value="UniProtKB-UniRule"/>
</dbReference>
<keyword evidence="3" id="KW-0418">Kinase</keyword>
<dbReference type="SMART" id="SM00220">
    <property type="entry name" value="S_TKc"/>
    <property type="match status" value="1"/>
</dbReference>
<dbReference type="InterPro" id="IPR017441">
    <property type="entry name" value="Protein_kinase_ATP_BS"/>
</dbReference>
<dbReference type="PROSITE" id="PS00107">
    <property type="entry name" value="PROTEIN_KINASE_ATP"/>
    <property type="match status" value="1"/>
</dbReference>
<dbReference type="GO" id="GO:0000045">
    <property type="term" value="P:autophagosome assembly"/>
    <property type="evidence" value="ECO:0007669"/>
    <property type="project" value="TreeGrafter"/>
</dbReference>
<evidence type="ECO:0000256" key="6">
    <source>
        <dbReference type="SAM" id="MobiDB-lite"/>
    </source>
</evidence>
<dbReference type="InterPro" id="IPR008271">
    <property type="entry name" value="Ser/Thr_kinase_AS"/>
</dbReference>
<dbReference type="PANTHER" id="PTHR24348">
    <property type="entry name" value="SERINE/THREONINE-PROTEIN KINASE UNC-51-RELATED"/>
    <property type="match status" value="1"/>
</dbReference>
<keyword evidence="4 5" id="KW-0067">ATP-binding</keyword>
<evidence type="ECO:0000256" key="5">
    <source>
        <dbReference type="PROSITE-ProRule" id="PRU10141"/>
    </source>
</evidence>
<evidence type="ECO:0000313" key="9">
    <source>
        <dbReference type="WBParaSite" id="L893_g874.t1"/>
    </source>
</evidence>
<feature type="region of interest" description="Disordered" evidence="6">
    <location>
        <begin position="301"/>
        <end position="327"/>
    </location>
</feature>
<dbReference type="GO" id="GO:0034727">
    <property type="term" value="P:piecemeal microautophagy of the nucleus"/>
    <property type="evidence" value="ECO:0007669"/>
    <property type="project" value="TreeGrafter"/>
</dbReference>
<feature type="binding site" evidence="5">
    <location>
        <position position="46"/>
    </location>
    <ligand>
        <name>ATP</name>
        <dbReference type="ChEBI" id="CHEBI:30616"/>
    </ligand>
</feature>
<dbReference type="InterPro" id="IPR045269">
    <property type="entry name" value="Atg1-like"/>
</dbReference>
<accession>A0A1I8ASF0</accession>
<proteinExistence type="predicted"/>
<protein>
    <submittedName>
        <fullName evidence="9">Non-specific serine/threonine protein kinase</fullName>
    </submittedName>
</protein>
<dbReference type="GO" id="GO:0010508">
    <property type="term" value="P:positive regulation of autophagy"/>
    <property type="evidence" value="ECO:0007669"/>
    <property type="project" value="TreeGrafter"/>
</dbReference>
<evidence type="ECO:0000256" key="3">
    <source>
        <dbReference type="ARBA" id="ARBA00022777"/>
    </source>
</evidence>
<dbReference type="Pfam" id="PF00069">
    <property type="entry name" value="Pkinase"/>
    <property type="match status" value="1"/>
</dbReference>
<feature type="domain" description="Protein kinase" evidence="7">
    <location>
        <begin position="16"/>
        <end position="280"/>
    </location>
</feature>
<dbReference type="InterPro" id="IPR000719">
    <property type="entry name" value="Prot_kinase_dom"/>
</dbReference>
<dbReference type="InterPro" id="IPR048941">
    <property type="entry name" value="ATG1-like_MIT2"/>
</dbReference>
<dbReference type="GO" id="GO:0005776">
    <property type="term" value="C:autophagosome"/>
    <property type="evidence" value="ECO:0007669"/>
    <property type="project" value="TreeGrafter"/>
</dbReference>
<dbReference type="GO" id="GO:0048675">
    <property type="term" value="P:axon extension"/>
    <property type="evidence" value="ECO:0007669"/>
    <property type="project" value="TreeGrafter"/>
</dbReference>
<dbReference type="GO" id="GO:0034045">
    <property type="term" value="C:phagophore assembly site membrane"/>
    <property type="evidence" value="ECO:0007669"/>
    <property type="project" value="TreeGrafter"/>
</dbReference>
<feature type="compositionally biased region" description="Polar residues" evidence="6">
    <location>
        <begin position="301"/>
        <end position="314"/>
    </location>
</feature>
<dbReference type="InterPro" id="IPR017184">
    <property type="entry name" value="Ser/Thr_kinase_Unc51"/>
</dbReference>
<dbReference type="GO" id="GO:0000422">
    <property type="term" value="P:autophagy of mitochondrion"/>
    <property type="evidence" value="ECO:0007669"/>
    <property type="project" value="TreeGrafter"/>
</dbReference>
<dbReference type="Gene3D" id="3.30.200.20">
    <property type="entry name" value="Phosphorylase Kinase, domain 1"/>
    <property type="match status" value="1"/>
</dbReference>
<sequence>MRPTMVERHEDFDFDLYRKEVLGHGAFAIVYRGRLISKPNVEVAIKMIDKKNIQKSQNLLRKEIKMLKLLTKHENIVSLLNCVETKTHVCLVMEYCNAGDLSEYLQAKGTIPEEAIQHFVVQIARAIALLNEKQIVHRDLKPQNILLSNPTNRLNPPAKDLIIKLADFGFARTLTNGGMAGTLCGSPMYMAPEVITSMNYCAKADLWSLGTIIYQSLTGKPPFPASTPQQLKHYYEKNRDPRPQIPHTCSDNLRDLLLRMLKKDAKQRISFEDFFNHPFLANKIESPSNRILEGRDVVPSPTQLRRIPSTNSPKIGTAATFKKPMSDSSDFTFLPPLPSQQHGPNSHHPVKQVQVHSATPTAAMNVRAVPVPNQRLAYQKMEEKRTGLPAGFSSRFGASPTATRGGQAVFARTPEVPETKSPLTPTAPEPPQNQKEPSIEQINPPMTQFVVCEAKTSEAALPARARRYTVNDLTKCSEPEPSQTTITTTTVYSKPEQHASLPKSNTSASPLSSAAPPAPSPAPVDNIKYLTSTPQTSAGPLPGPSTATSPAPQKPAAVFGLSVSASSSSESEDDEEYHTPIRLPFAAKKPDAVEASSNSLMQDSASMGSGEGDDTSATTTTTSSGVYSGAVGAPGPILTPEAKAEVAAETSVASIALAASSSHSVMADDDEDMVPPPPLEQETMMEAEHRQVLSKLRFVLELVETLMNVAENKSNPIAIMMEEGRRRGSQKREPNSDAYRRAEQLVVYVRALHMLSSALLLAQKQVASDTLHPSPAVQHVLNQLNDKYHQCLVRSQELASLGLPGSDPSMAVISAERIMYKHAIELCQAAALDELFGQPQLCPKRYQTAYMMLHTLSEQVQNEQDRSVLAKYKNAVEKRLRILERQGLVTAVTNS</sequence>
<feature type="compositionally biased region" description="Polar residues" evidence="6">
    <location>
        <begin position="529"/>
        <end position="538"/>
    </location>
</feature>